<accession>A0A9W4SXG4</accession>
<dbReference type="AlphaFoldDB" id="A0A9W4SXG4"/>
<organism evidence="2 3">
    <name type="scientific">Funneliformis geosporum</name>
    <dbReference type="NCBI Taxonomy" id="1117311"/>
    <lineage>
        <taxon>Eukaryota</taxon>
        <taxon>Fungi</taxon>
        <taxon>Fungi incertae sedis</taxon>
        <taxon>Mucoromycota</taxon>
        <taxon>Glomeromycotina</taxon>
        <taxon>Glomeromycetes</taxon>
        <taxon>Glomerales</taxon>
        <taxon>Glomeraceae</taxon>
        <taxon>Funneliformis</taxon>
    </lineage>
</organism>
<protein>
    <submittedName>
        <fullName evidence="2">7231_t:CDS:1</fullName>
    </submittedName>
</protein>
<dbReference type="EMBL" id="CAMKVN010003579">
    <property type="protein sequence ID" value="CAI2185091.1"/>
    <property type="molecule type" value="Genomic_DNA"/>
</dbReference>
<evidence type="ECO:0000313" key="3">
    <source>
        <dbReference type="Proteomes" id="UP001153678"/>
    </source>
</evidence>
<feature type="region of interest" description="Disordered" evidence="1">
    <location>
        <begin position="171"/>
        <end position="191"/>
    </location>
</feature>
<reference evidence="2" key="1">
    <citation type="submission" date="2022-08" db="EMBL/GenBank/DDBJ databases">
        <authorList>
            <person name="Kallberg Y."/>
            <person name="Tangrot J."/>
            <person name="Rosling A."/>
        </authorList>
    </citation>
    <scope>NUCLEOTIDE SEQUENCE</scope>
    <source>
        <strain evidence="2">Wild A</strain>
    </source>
</reference>
<feature type="compositionally biased region" description="Polar residues" evidence="1">
    <location>
        <begin position="113"/>
        <end position="133"/>
    </location>
</feature>
<evidence type="ECO:0000256" key="1">
    <source>
        <dbReference type="SAM" id="MobiDB-lite"/>
    </source>
</evidence>
<evidence type="ECO:0000313" key="2">
    <source>
        <dbReference type="EMBL" id="CAI2185091.1"/>
    </source>
</evidence>
<feature type="region of interest" description="Disordered" evidence="1">
    <location>
        <begin position="29"/>
        <end position="93"/>
    </location>
</feature>
<name>A0A9W4SXG4_9GLOM</name>
<sequence>MISDERRNITTTTGDAEYIGGEREHFTTTGGETLEGGETTTTTTYITSSGGGVGNTTSIGSSRIPTRKQIEKQTRESTSSETDANGITTTTGTVTETENGETTVTITFTKMDQSGREISSSSKTNDTYDTVTSGEKGDEGEVITTIITTNGGKLKLLQALLDTRSIKRTSTYGRSGGKISRGKKKSTATTASKVNRSGDQNIHFLNSIHL</sequence>
<feature type="region of interest" description="Disordered" evidence="1">
    <location>
        <begin position="113"/>
        <end position="135"/>
    </location>
</feature>
<comment type="caution">
    <text evidence="2">The sequence shown here is derived from an EMBL/GenBank/DDBJ whole genome shotgun (WGS) entry which is preliminary data.</text>
</comment>
<proteinExistence type="predicted"/>
<feature type="compositionally biased region" description="Low complexity" evidence="1">
    <location>
        <begin position="29"/>
        <end position="48"/>
    </location>
</feature>
<keyword evidence="3" id="KW-1185">Reference proteome</keyword>
<dbReference type="Proteomes" id="UP001153678">
    <property type="component" value="Unassembled WGS sequence"/>
</dbReference>
<gene>
    <name evidence="2" type="ORF">FWILDA_LOCUS11903</name>
</gene>